<feature type="compositionally biased region" description="Basic and acidic residues" evidence="8">
    <location>
        <begin position="370"/>
        <end position="388"/>
    </location>
</feature>
<feature type="transmembrane region" description="Helical" evidence="9">
    <location>
        <begin position="64"/>
        <end position="90"/>
    </location>
</feature>
<comment type="subcellular location">
    <subcellularLocation>
        <location evidence="1">Cell membrane</location>
        <topology evidence="1">Multi-pass membrane protein</topology>
    </subcellularLocation>
</comment>
<dbReference type="PANTHER" id="PTHR21716:SF53">
    <property type="entry name" value="PERMEASE PERM-RELATED"/>
    <property type="match status" value="1"/>
</dbReference>
<feature type="transmembrane region" description="Helical" evidence="9">
    <location>
        <begin position="279"/>
        <end position="298"/>
    </location>
</feature>
<organism evidence="10 11">
    <name type="scientific">Candidatus Gallipaludibacter merdavium</name>
    <dbReference type="NCBI Taxonomy" id="2840839"/>
    <lineage>
        <taxon>Bacteria</taxon>
        <taxon>Pseudomonadati</taxon>
        <taxon>Bacteroidota</taxon>
        <taxon>Bacteroidia</taxon>
        <taxon>Bacteroidales</taxon>
        <taxon>Candidatus Gallipaludibacter</taxon>
    </lineage>
</organism>
<evidence type="ECO:0000313" key="10">
    <source>
        <dbReference type="EMBL" id="MBO8460940.1"/>
    </source>
</evidence>
<feature type="transmembrane region" description="Helical" evidence="9">
    <location>
        <begin position="159"/>
        <end position="180"/>
    </location>
</feature>
<evidence type="ECO:0000256" key="1">
    <source>
        <dbReference type="ARBA" id="ARBA00004651"/>
    </source>
</evidence>
<dbReference type="InterPro" id="IPR002549">
    <property type="entry name" value="AI-2E-like"/>
</dbReference>
<feature type="transmembrane region" description="Helical" evidence="9">
    <location>
        <begin position="34"/>
        <end position="52"/>
    </location>
</feature>
<evidence type="ECO:0000256" key="7">
    <source>
        <dbReference type="ARBA" id="ARBA00023136"/>
    </source>
</evidence>
<dbReference type="GO" id="GO:0055085">
    <property type="term" value="P:transmembrane transport"/>
    <property type="evidence" value="ECO:0007669"/>
    <property type="project" value="TreeGrafter"/>
</dbReference>
<proteinExistence type="inferred from homology"/>
<feature type="transmembrane region" description="Helical" evidence="9">
    <location>
        <begin position="318"/>
        <end position="346"/>
    </location>
</feature>
<evidence type="ECO:0000256" key="9">
    <source>
        <dbReference type="SAM" id="Phobius"/>
    </source>
</evidence>
<keyword evidence="4" id="KW-1003">Cell membrane</keyword>
<gene>
    <name evidence="10" type="ORF">IAA73_11525</name>
</gene>
<feature type="region of interest" description="Disordered" evidence="8">
    <location>
        <begin position="363"/>
        <end position="388"/>
    </location>
</feature>
<evidence type="ECO:0000256" key="8">
    <source>
        <dbReference type="SAM" id="MobiDB-lite"/>
    </source>
</evidence>
<keyword evidence="5 9" id="KW-0812">Transmembrane</keyword>
<name>A0A9D9N5I3_9BACT</name>
<comment type="caution">
    <text evidence="10">The sequence shown here is derived from an EMBL/GenBank/DDBJ whole genome shotgun (WGS) entry which is preliminary data.</text>
</comment>
<sequence length="388" mass="42721">MSRRPFTFDRTVRLVIGVIIAILLLLVVNYLRGVLLPFLISWFLAYMIQPFVKWLQYKVGLKNRVLSVVAALVIFVGVFAGLIALLVPLISLEVGKMNVLINNYLSSGATQSIIPEAWQDEIKAFYASLDIKSLLQDPDVQGIIKRVAPQLWNLLGSSVSAIAGLAVFFVCLLYVVFILIDYEKISSGWIHIVPSRYRPLVSGIVSDLENGMNRYFRGQALVALFVGILFAIGFSITGLPLAIVVGLFIGLLNMVPYLQTLGLIPCLLLGILQSAETGVSYWWVLLGIAIVFVVVQCIEDLVLVPKIMGNVTGLNPAVILLALSIWGALLGMVGMIIALPMTTLIISYYKRLVLHEGDALPFPAEEEEKDGQLQKEQDASSRTEEESE</sequence>
<feature type="transmembrane region" description="Helical" evidence="9">
    <location>
        <begin position="12"/>
        <end position="28"/>
    </location>
</feature>
<comment type="similarity">
    <text evidence="2">Belongs to the autoinducer-2 exporter (AI-2E) (TC 2.A.86) family.</text>
</comment>
<dbReference type="EMBL" id="JADIMG010000105">
    <property type="protein sequence ID" value="MBO8460940.1"/>
    <property type="molecule type" value="Genomic_DNA"/>
</dbReference>
<dbReference type="Pfam" id="PF01594">
    <property type="entry name" value="AI-2E_transport"/>
    <property type="match status" value="1"/>
</dbReference>
<accession>A0A9D9N5I3</accession>
<dbReference type="Proteomes" id="UP000823641">
    <property type="component" value="Unassembled WGS sequence"/>
</dbReference>
<keyword evidence="7 9" id="KW-0472">Membrane</keyword>
<keyword evidence="6 9" id="KW-1133">Transmembrane helix</keyword>
<dbReference type="AlphaFoldDB" id="A0A9D9N5I3"/>
<feature type="transmembrane region" description="Helical" evidence="9">
    <location>
        <begin position="255"/>
        <end position="272"/>
    </location>
</feature>
<reference evidence="10" key="1">
    <citation type="submission" date="2020-10" db="EMBL/GenBank/DDBJ databases">
        <authorList>
            <person name="Gilroy R."/>
        </authorList>
    </citation>
    <scope>NUCLEOTIDE SEQUENCE</scope>
    <source>
        <strain evidence="10">G3-3990</strain>
    </source>
</reference>
<keyword evidence="3" id="KW-0813">Transport</keyword>
<evidence type="ECO:0000256" key="2">
    <source>
        <dbReference type="ARBA" id="ARBA00009773"/>
    </source>
</evidence>
<reference evidence="10" key="2">
    <citation type="journal article" date="2021" name="PeerJ">
        <title>Extensive microbial diversity within the chicken gut microbiome revealed by metagenomics and culture.</title>
        <authorList>
            <person name="Gilroy R."/>
            <person name="Ravi A."/>
            <person name="Getino M."/>
            <person name="Pursley I."/>
            <person name="Horton D.L."/>
            <person name="Alikhan N.F."/>
            <person name="Baker D."/>
            <person name="Gharbi K."/>
            <person name="Hall N."/>
            <person name="Watson M."/>
            <person name="Adriaenssens E.M."/>
            <person name="Foster-Nyarko E."/>
            <person name="Jarju S."/>
            <person name="Secka A."/>
            <person name="Antonio M."/>
            <person name="Oren A."/>
            <person name="Chaudhuri R.R."/>
            <person name="La Ragione R."/>
            <person name="Hildebrand F."/>
            <person name="Pallen M.J."/>
        </authorList>
    </citation>
    <scope>NUCLEOTIDE SEQUENCE</scope>
    <source>
        <strain evidence="10">G3-3990</strain>
    </source>
</reference>
<evidence type="ECO:0000256" key="5">
    <source>
        <dbReference type="ARBA" id="ARBA00022692"/>
    </source>
</evidence>
<evidence type="ECO:0000256" key="6">
    <source>
        <dbReference type="ARBA" id="ARBA00022989"/>
    </source>
</evidence>
<feature type="transmembrane region" description="Helical" evidence="9">
    <location>
        <begin position="221"/>
        <end position="249"/>
    </location>
</feature>
<dbReference type="PANTHER" id="PTHR21716">
    <property type="entry name" value="TRANSMEMBRANE PROTEIN"/>
    <property type="match status" value="1"/>
</dbReference>
<evidence type="ECO:0000313" key="11">
    <source>
        <dbReference type="Proteomes" id="UP000823641"/>
    </source>
</evidence>
<evidence type="ECO:0000256" key="4">
    <source>
        <dbReference type="ARBA" id="ARBA00022475"/>
    </source>
</evidence>
<evidence type="ECO:0000256" key="3">
    <source>
        <dbReference type="ARBA" id="ARBA00022448"/>
    </source>
</evidence>
<dbReference type="GO" id="GO:0005886">
    <property type="term" value="C:plasma membrane"/>
    <property type="evidence" value="ECO:0007669"/>
    <property type="project" value="UniProtKB-SubCell"/>
</dbReference>
<protein>
    <submittedName>
        <fullName evidence="10">AI-2E family transporter</fullName>
    </submittedName>
</protein>